<name>A0A077NBI7_XENBV</name>
<gene>
    <name evidence="1" type="ORF">XBP1_1440004</name>
</gene>
<dbReference type="EMBL" id="CBSW010000051">
    <property type="protein sequence ID" value="CDG95597.1"/>
    <property type="molecule type" value="Genomic_DNA"/>
</dbReference>
<accession>A0A077NBI7</accession>
<reference evidence="1" key="1">
    <citation type="submission" date="2013-07" db="EMBL/GenBank/DDBJ databases">
        <title>Sub-species coevolution in mutualistic symbiosis.</title>
        <authorList>
            <person name="Murfin K."/>
            <person name="Klassen J."/>
            <person name="Lee M."/>
            <person name="Forst S."/>
            <person name="Stock P."/>
            <person name="Goodrich-Blair H."/>
        </authorList>
    </citation>
    <scope>NUCLEOTIDE SEQUENCE [LARGE SCALE GENOMIC DNA]</scope>
    <source>
        <strain evidence="1">Puntauvense</strain>
    </source>
</reference>
<dbReference type="RefSeq" id="WP_038205428.1">
    <property type="nucleotide sequence ID" value="NZ_CAWLWN010000132.1"/>
</dbReference>
<dbReference type="AlphaFoldDB" id="A0A077NBI7"/>
<protein>
    <submittedName>
        <fullName evidence="1">Uncharacterized protein</fullName>
    </submittedName>
</protein>
<evidence type="ECO:0000313" key="1">
    <source>
        <dbReference type="EMBL" id="CDG95597.1"/>
    </source>
</evidence>
<evidence type="ECO:0000313" key="2">
    <source>
        <dbReference type="Proteomes" id="UP000028511"/>
    </source>
</evidence>
<organism evidence="1 2">
    <name type="scientific">Xenorhabdus bovienii str. puntauvense</name>
    <dbReference type="NCBI Taxonomy" id="1398201"/>
    <lineage>
        <taxon>Bacteria</taxon>
        <taxon>Pseudomonadati</taxon>
        <taxon>Pseudomonadota</taxon>
        <taxon>Gammaproteobacteria</taxon>
        <taxon>Enterobacterales</taxon>
        <taxon>Morganellaceae</taxon>
        <taxon>Xenorhabdus</taxon>
    </lineage>
</organism>
<sequence length="116" mass="13139">MNNSFTLGMGDDLDTIFNDLFSTQKTASRSAHEVHTTREQRNKAEVMRLRVRSPSGGVNLVTVDKQTPIYNPNQTRAFTSQRHSGDLTYIVDYGTHRTLNVLRNGQNTPFVRDIVV</sequence>
<proteinExistence type="predicted"/>
<dbReference type="Proteomes" id="UP000028511">
    <property type="component" value="Unassembled WGS sequence"/>
</dbReference>
<dbReference type="HOGENOM" id="CLU_2095939_0_0_6"/>
<comment type="caution">
    <text evidence="1">The sequence shown here is derived from an EMBL/GenBank/DDBJ whole genome shotgun (WGS) entry which is preliminary data.</text>
</comment>